<dbReference type="InterPro" id="IPR038740">
    <property type="entry name" value="BioF2-like_GNAT_dom"/>
</dbReference>
<dbReference type="PANTHER" id="PTHR36174:SF1">
    <property type="entry name" value="LIPID II:GLYCINE GLYCYLTRANSFERASE"/>
    <property type="match status" value="1"/>
</dbReference>
<organism evidence="2 3">
    <name type="scientific">Natrialba taiwanensis DSM 12281</name>
    <dbReference type="NCBI Taxonomy" id="1230458"/>
    <lineage>
        <taxon>Archaea</taxon>
        <taxon>Methanobacteriati</taxon>
        <taxon>Methanobacteriota</taxon>
        <taxon>Stenosarchaea group</taxon>
        <taxon>Halobacteria</taxon>
        <taxon>Halobacteriales</taxon>
        <taxon>Natrialbaceae</taxon>
        <taxon>Natrialba</taxon>
    </lineage>
</organism>
<dbReference type="OrthoDB" id="140543at2157"/>
<feature type="domain" description="BioF2-like acetyltransferase" evidence="1">
    <location>
        <begin position="172"/>
        <end position="310"/>
    </location>
</feature>
<dbReference type="InterPro" id="IPR016181">
    <property type="entry name" value="Acyl_CoA_acyltransferase"/>
</dbReference>
<dbReference type="PATRIC" id="fig|1230458.4.peg.4396"/>
<comment type="caution">
    <text evidence="2">The sequence shown here is derived from an EMBL/GenBank/DDBJ whole genome shotgun (WGS) entry which is preliminary data.</text>
</comment>
<dbReference type="Proteomes" id="UP000011648">
    <property type="component" value="Unassembled WGS sequence"/>
</dbReference>
<accession>L9ZEN0</accession>
<dbReference type="InterPro" id="IPR050644">
    <property type="entry name" value="PG_Glycine_Bridge_Synth"/>
</dbReference>
<proteinExistence type="predicted"/>
<name>L9ZEN0_9EURY</name>
<dbReference type="PANTHER" id="PTHR36174">
    <property type="entry name" value="LIPID II:GLYCINE GLYCYLTRANSFERASE"/>
    <property type="match status" value="1"/>
</dbReference>
<gene>
    <name evidence="2" type="ORF">C484_21793</name>
</gene>
<dbReference type="Gene3D" id="3.40.630.30">
    <property type="match status" value="1"/>
</dbReference>
<sequence length="341" mass="38787">MTIEVTELDPWQDAAEWDRYVERSDGTNPFFRADAIRIQAQDTGTTPHLLVGYKGQEAVGLFPLFEFTRGPITGVFSPAPQSWSCYLGPALLNVDKLKQRKADRRIKRFLEGCFAWLDAEISPLYTRIVAAEFDDVRPFVWNEFDVEPSYTYVVDLTGGGRSEDDLLDRFSSDARSNIRNADEGEDDYVIEEGDTDDVERIVEQVAARYENQGRAFHLSPAFARSLHRVLPDGSIRPYVCRVDGEFVGGILVVESETTRYRWQGGVKPDADVDIAINDLLDWHVMRDGLRAELERYDLVGAGVPSINRYKAKFNPRLVTNYVITSGAFGFDLAVDRYRKYR</sequence>
<dbReference type="SUPFAM" id="SSF55729">
    <property type="entry name" value="Acyl-CoA N-acyltransferases (Nat)"/>
    <property type="match status" value="1"/>
</dbReference>
<reference evidence="2 3" key="1">
    <citation type="journal article" date="2014" name="PLoS Genet.">
        <title>Phylogenetically driven sequencing of extremely halophilic archaea reveals strategies for static and dynamic osmo-response.</title>
        <authorList>
            <person name="Becker E.A."/>
            <person name="Seitzer P.M."/>
            <person name="Tritt A."/>
            <person name="Larsen D."/>
            <person name="Krusor M."/>
            <person name="Yao A.I."/>
            <person name="Wu D."/>
            <person name="Madern D."/>
            <person name="Eisen J.A."/>
            <person name="Darling A.E."/>
            <person name="Facciotti M.T."/>
        </authorList>
    </citation>
    <scope>NUCLEOTIDE SEQUENCE [LARGE SCALE GENOMIC DNA]</scope>
    <source>
        <strain evidence="2 3">DSM 12281</strain>
    </source>
</reference>
<dbReference type="STRING" id="1230458.C484_21793"/>
<dbReference type="EMBL" id="AOIL01000070">
    <property type="protein sequence ID" value="ELY84824.1"/>
    <property type="molecule type" value="Genomic_DNA"/>
</dbReference>
<dbReference type="RefSeq" id="WP_006827912.1">
    <property type="nucleotide sequence ID" value="NZ_AOIL01000070.1"/>
</dbReference>
<evidence type="ECO:0000313" key="2">
    <source>
        <dbReference type="EMBL" id="ELY84824.1"/>
    </source>
</evidence>
<keyword evidence="3" id="KW-1185">Reference proteome</keyword>
<dbReference type="AlphaFoldDB" id="L9ZEN0"/>
<protein>
    <recommendedName>
        <fullName evidence="1">BioF2-like acetyltransferase domain-containing protein</fullName>
    </recommendedName>
</protein>
<evidence type="ECO:0000313" key="3">
    <source>
        <dbReference type="Proteomes" id="UP000011648"/>
    </source>
</evidence>
<evidence type="ECO:0000259" key="1">
    <source>
        <dbReference type="Pfam" id="PF13480"/>
    </source>
</evidence>
<dbReference type="Pfam" id="PF13480">
    <property type="entry name" value="Acetyltransf_6"/>
    <property type="match status" value="1"/>
</dbReference>